<proteinExistence type="inferred from homology"/>
<dbReference type="CDD" id="cd19978">
    <property type="entry name" value="PBP1_ABC_ligand_binding-like"/>
    <property type="match status" value="1"/>
</dbReference>
<name>A0A1J5N7L4_9BACT</name>
<dbReference type="PANTHER" id="PTHR47235:SF1">
    <property type="entry name" value="BLR6548 PROTEIN"/>
    <property type="match status" value="1"/>
</dbReference>
<comment type="caution">
    <text evidence="4">The sequence shown here is derived from an EMBL/GenBank/DDBJ whole genome shotgun (WGS) entry which is preliminary data.</text>
</comment>
<keyword evidence="5" id="KW-1185">Reference proteome</keyword>
<evidence type="ECO:0000313" key="5">
    <source>
        <dbReference type="Proteomes" id="UP000181901"/>
    </source>
</evidence>
<protein>
    <recommendedName>
        <fullName evidence="3">Leucine-binding protein domain-containing protein</fullName>
    </recommendedName>
</protein>
<dbReference type="EMBL" id="LKAQ01000004">
    <property type="protein sequence ID" value="OIQ50792.1"/>
    <property type="molecule type" value="Genomic_DNA"/>
</dbReference>
<organism evidence="4 5">
    <name type="scientific">Pseudodesulfovibrio hydrargyri</name>
    <dbReference type="NCBI Taxonomy" id="2125990"/>
    <lineage>
        <taxon>Bacteria</taxon>
        <taxon>Pseudomonadati</taxon>
        <taxon>Thermodesulfobacteriota</taxon>
        <taxon>Desulfovibrionia</taxon>
        <taxon>Desulfovibrionales</taxon>
        <taxon>Desulfovibrionaceae</taxon>
    </lineage>
</organism>
<dbReference type="Pfam" id="PF13458">
    <property type="entry name" value="Peripla_BP_6"/>
    <property type="match status" value="1"/>
</dbReference>
<dbReference type="OrthoDB" id="9777352at2"/>
<dbReference type="AlphaFoldDB" id="A0A1J5N7L4"/>
<reference evidence="4 5" key="1">
    <citation type="submission" date="2015-09" db="EMBL/GenBank/DDBJ databases">
        <title>Genome of Desulfovibrio dechloracetivorans BerOc1, a mercury methylating strain isolated from highly hydrocarbons and metals contaminated coastal sediments.</title>
        <authorList>
            <person name="Goni Urriza M."/>
            <person name="Gassie C."/>
            <person name="Bouchez O."/>
            <person name="Klopp C."/>
            <person name="Ranchou-Peyruse A."/>
            <person name="Remy G."/>
        </authorList>
    </citation>
    <scope>NUCLEOTIDE SEQUENCE [LARGE SCALE GENOMIC DNA]</scope>
    <source>
        <strain evidence="4 5">BerOc1</strain>
    </source>
</reference>
<dbReference type="PANTHER" id="PTHR47235">
    <property type="entry name" value="BLR6548 PROTEIN"/>
    <property type="match status" value="1"/>
</dbReference>
<feature type="domain" description="Leucine-binding protein" evidence="3">
    <location>
        <begin position="41"/>
        <end position="385"/>
    </location>
</feature>
<evidence type="ECO:0000259" key="3">
    <source>
        <dbReference type="Pfam" id="PF13458"/>
    </source>
</evidence>
<dbReference type="PROSITE" id="PS51257">
    <property type="entry name" value="PROKAR_LIPOPROTEIN"/>
    <property type="match status" value="1"/>
</dbReference>
<dbReference type="Proteomes" id="UP000181901">
    <property type="component" value="Unassembled WGS sequence"/>
</dbReference>
<dbReference type="SUPFAM" id="SSF53822">
    <property type="entry name" value="Periplasmic binding protein-like I"/>
    <property type="match status" value="1"/>
</dbReference>
<dbReference type="InterPro" id="IPR028081">
    <property type="entry name" value="Leu-bd"/>
</dbReference>
<gene>
    <name evidence="4" type="ORF">BerOc1_02734</name>
</gene>
<evidence type="ECO:0000256" key="2">
    <source>
        <dbReference type="ARBA" id="ARBA00022729"/>
    </source>
</evidence>
<dbReference type="InterPro" id="IPR028082">
    <property type="entry name" value="Peripla_BP_I"/>
</dbReference>
<evidence type="ECO:0000313" key="4">
    <source>
        <dbReference type="EMBL" id="OIQ50792.1"/>
    </source>
</evidence>
<dbReference type="Gene3D" id="3.40.50.2300">
    <property type="match status" value="2"/>
</dbReference>
<dbReference type="RefSeq" id="WP_071546200.1">
    <property type="nucleotide sequence ID" value="NZ_LKAQ01000004.1"/>
</dbReference>
<keyword evidence="2" id="KW-0732">Signal</keyword>
<accession>A0A1J5N7L4</accession>
<comment type="similarity">
    <text evidence="1">Belongs to the leucine-binding protein family.</text>
</comment>
<sequence>MRNVPLICILICLALALGGCDRSRRTAEEKGGTPGVTDDLITLGSSLTLSGHAGYLGTQTLRGARAYIRHVNEQGGVHGRKIRIEVEDDSYDPPQCLANTQRFIVDRDVFALFCYVGTPTTIKALPLVEDARIPLIGMFTGANALRQPPNRYVINIRASYYQETMAAVRHMVEDLGLTKIAVFYQYDAYGFDGLIGTELALKRFELEPVARGSYIRGTLDVQDGLDRIRRSGAEAIVMIGTYGACARFINLSEEEGYNPIFYTVSFVGAEELAWRVGRASPAHVFMSQVVPQPEESDDKNDSASNYVKLLRRYYPDDTPSFVGLEGFLNAEILVEGLRRAGRDLTREGFIRAIESIKDFKLGPNLTITYGPYDRQGLDAIHFTKLYDGKFIPFTDWAEFKRELGGPQ</sequence>
<evidence type="ECO:0000256" key="1">
    <source>
        <dbReference type="ARBA" id="ARBA00010062"/>
    </source>
</evidence>